<dbReference type="CDD" id="cd00067">
    <property type="entry name" value="GAL4"/>
    <property type="match status" value="1"/>
</dbReference>
<dbReference type="EMBL" id="KV417482">
    <property type="protein sequence ID" value="KZP33522.1"/>
    <property type="molecule type" value="Genomic_DNA"/>
</dbReference>
<dbReference type="GO" id="GO:0001080">
    <property type="term" value="P:nitrogen catabolite activation of transcription from RNA polymerase II promoter"/>
    <property type="evidence" value="ECO:0007669"/>
    <property type="project" value="TreeGrafter"/>
</dbReference>
<name>A0A166W9F7_9AGAM</name>
<dbReference type="Pfam" id="PF04082">
    <property type="entry name" value="Fungal_trans"/>
    <property type="match status" value="1"/>
</dbReference>
<dbReference type="OrthoDB" id="2534600at2759"/>
<evidence type="ECO:0000256" key="1">
    <source>
        <dbReference type="ARBA" id="ARBA00022723"/>
    </source>
</evidence>
<evidence type="ECO:0000313" key="5">
    <source>
        <dbReference type="EMBL" id="KZP33522.1"/>
    </source>
</evidence>
<organism evidence="5 6">
    <name type="scientific">Athelia psychrophila</name>
    <dbReference type="NCBI Taxonomy" id="1759441"/>
    <lineage>
        <taxon>Eukaryota</taxon>
        <taxon>Fungi</taxon>
        <taxon>Dikarya</taxon>
        <taxon>Basidiomycota</taxon>
        <taxon>Agaricomycotina</taxon>
        <taxon>Agaricomycetes</taxon>
        <taxon>Agaricomycetidae</taxon>
        <taxon>Atheliales</taxon>
        <taxon>Atheliaceae</taxon>
        <taxon>Athelia</taxon>
    </lineage>
</organism>
<keyword evidence="6" id="KW-1185">Reference proteome</keyword>
<feature type="compositionally biased region" description="Polar residues" evidence="3">
    <location>
        <begin position="99"/>
        <end position="127"/>
    </location>
</feature>
<dbReference type="STRING" id="436010.A0A166W9F7"/>
<dbReference type="Pfam" id="PF00172">
    <property type="entry name" value="Zn_clus"/>
    <property type="match status" value="1"/>
</dbReference>
<dbReference type="PROSITE" id="PS00463">
    <property type="entry name" value="ZN2_CY6_FUNGAL_1"/>
    <property type="match status" value="1"/>
</dbReference>
<dbReference type="Proteomes" id="UP000076532">
    <property type="component" value="Unassembled WGS sequence"/>
</dbReference>
<dbReference type="GO" id="GO:0008270">
    <property type="term" value="F:zinc ion binding"/>
    <property type="evidence" value="ECO:0007669"/>
    <property type="project" value="InterPro"/>
</dbReference>
<dbReference type="InterPro" id="IPR036864">
    <property type="entry name" value="Zn2-C6_fun-type_DNA-bd_sf"/>
</dbReference>
<feature type="compositionally biased region" description="Polar residues" evidence="3">
    <location>
        <begin position="10"/>
        <end position="29"/>
    </location>
</feature>
<dbReference type="PROSITE" id="PS50048">
    <property type="entry name" value="ZN2_CY6_FUNGAL_2"/>
    <property type="match status" value="1"/>
</dbReference>
<feature type="compositionally biased region" description="Basic residues" evidence="3">
    <location>
        <begin position="85"/>
        <end position="98"/>
    </location>
</feature>
<dbReference type="GO" id="GO:0000981">
    <property type="term" value="F:DNA-binding transcription factor activity, RNA polymerase II-specific"/>
    <property type="evidence" value="ECO:0007669"/>
    <property type="project" value="InterPro"/>
</dbReference>
<dbReference type="PANTHER" id="PTHR31668">
    <property type="entry name" value="GLUCOSE TRANSPORT TRANSCRIPTION REGULATOR RGT1-RELATED-RELATED"/>
    <property type="match status" value="1"/>
</dbReference>
<reference evidence="5 6" key="1">
    <citation type="journal article" date="2016" name="Mol. Biol. Evol.">
        <title>Comparative Genomics of Early-Diverging Mushroom-Forming Fungi Provides Insights into the Origins of Lignocellulose Decay Capabilities.</title>
        <authorList>
            <person name="Nagy L.G."/>
            <person name="Riley R."/>
            <person name="Tritt A."/>
            <person name="Adam C."/>
            <person name="Daum C."/>
            <person name="Floudas D."/>
            <person name="Sun H."/>
            <person name="Yadav J.S."/>
            <person name="Pangilinan J."/>
            <person name="Larsson K.H."/>
            <person name="Matsuura K."/>
            <person name="Barry K."/>
            <person name="Labutti K."/>
            <person name="Kuo R."/>
            <person name="Ohm R.A."/>
            <person name="Bhattacharya S.S."/>
            <person name="Shirouzu T."/>
            <person name="Yoshinaga Y."/>
            <person name="Martin F.M."/>
            <person name="Grigoriev I.V."/>
            <person name="Hibbett D.S."/>
        </authorList>
    </citation>
    <scope>NUCLEOTIDE SEQUENCE [LARGE SCALE GENOMIC DNA]</scope>
    <source>
        <strain evidence="5 6">CBS 109695</strain>
    </source>
</reference>
<dbReference type="InterPro" id="IPR050797">
    <property type="entry name" value="Carb_Metab_Trans_Reg"/>
</dbReference>
<dbReference type="GO" id="GO:0005634">
    <property type="term" value="C:nucleus"/>
    <property type="evidence" value="ECO:0007669"/>
    <property type="project" value="TreeGrafter"/>
</dbReference>
<evidence type="ECO:0000256" key="3">
    <source>
        <dbReference type="SAM" id="MobiDB-lite"/>
    </source>
</evidence>
<dbReference type="SUPFAM" id="SSF57701">
    <property type="entry name" value="Zn2/Cys6 DNA-binding domain"/>
    <property type="match status" value="1"/>
</dbReference>
<protein>
    <recommendedName>
        <fullName evidence="4">Zn(2)-C6 fungal-type domain-containing protein</fullName>
    </recommendedName>
</protein>
<feature type="compositionally biased region" description="Low complexity" evidence="3">
    <location>
        <begin position="138"/>
        <end position="155"/>
    </location>
</feature>
<proteinExistence type="predicted"/>
<dbReference type="CDD" id="cd12148">
    <property type="entry name" value="fungal_TF_MHR"/>
    <property type="match status" value="1"/>
</dbReference>
<feature type="region of interest" description="Disordered" evidence="3">
    <location>
        <begin position="82"/>
        <end position="155"/>
    </location>
</feature>
<feature type="domain" description="Zn(2)-C6 fungal-type" evidence="4">
    <location>
        <begin position="45"/>
        <end position="77"/>
    </location>
</feature>
<dbReference type="Gene3D" id="4.10.240.10">
    <property type="entry name" value="Zn(2)-C6 fungal-type DNA-binding domain"/>
    <property type="match status" value="1"/>
</dbReference>
<dbReference type="PANTHER" id="PTHR31668:SF4">
    <property type="entry name" value="TRANSCRIPTIONAL ACTIVATOR PROTEIN DAL81"/>
    <property type="match status" value="1"/>
</dbReference>
<dbReference type="InterPro" id="IPR001138">
    <property type="entry name" value="Zn2Cys6_DnaBD"/>
</dbReference>
<feature type="region of interest" description="Disordered" evidence="3">
    <location>
        <begin position="1"/>
        <end position="45"/>
    </location>
</feature>
<dbReference type="InterPro" id="IPR007219">
    <property type="entry name" value="XnlR_reg_dom"/>
</dbReference>
<sequence length="707" mass="78745">MQESQHDENASSVSQPGLSLPTPTMQNQIYELAKTLPPPRKQNTACDACRTRKVKCNRLPGNEKCQHCLSKNYPCTNYVQEATSQKKRGSAVPRRPRHLSSTEQRYPSQVTSPESDSRQLSANSTTPPKRVSPSADNSGSSTSPPPSGMSSSSFGSVIANHSGPISYDTPTPQLLAYLFAPPSTTSMNAFASLLNQSPPYAEWGDQAVNLQDEKYLTEFALDLVEVFFQIVHLRIPLLNPASFRTRLNLQGDARSIQSPSLHPALVATVLAWGAKFSEHSLLVADRRRPGGQSLLAKVLVDRARELAENMKVHRVPSTDNVLIALLMEPLQSQNVEDHQGYHGFWLACAIRHLLHLQINHKSVMINIQDPDERGTMIFAWWMACLADAYGAVYYRRKPLLDDDDYDIDFYTLGPVTSELLDVSKPSPREQLEFLGYYRASHALARIARQMARLLWKPATDCDGLPYEDLNRYIIALSEWRDQHLEKVGLPKNFNTGWDFISVVSACESRSSRVMSFLPNWEHQGASDATFQIMWIILFNALDEFGLKEINDMVRSGNSPDSIQCEVIKSKVADEALHGALRIAGLAGVLTQNGYLRLDPAVMHVSCIQAGTLLARLGRPEVSNCINAMEQYTPSYEEAGDQGLEMRRIYSLATSGEFDFAHMASVAPKVEVSVAASENNRMTIDPPMHIHMNDNSPPILDPYSIYGR</sequence>
<dbReference type="SMART" id="SM00066">
    <property type="entry name" value="GAL4"/>
    <property type="match status" value="1"/>
</dbReference>
<evidence type="ECO:0000259" key="4">
    <source>
        <dbReference type="PROSITE" id="PS50048"/>
    </source>
</evidence>
<gene>
    <name evidence="5" type="ORF">FIBSPDRAFT_1036068</name>
</gene>
<dbReference type="AlphaFoldDB" id="A0A166W9F7"/>
<evidence type="ECO:0000256" key="2">
    <source>
        <dbReference type="ARBA" id="ARBA00023242"/>
    </source>
</evidence>
<dbReference type="GO" id="GO:0006351">
    <property type="term" value="P:DNA-templated transcription"/>
    <property type="evidence" value="ECO:0007669"/>
    <property type="project" value="InterPro"/>
</dbReference>
<dbReference type="GO" id="GO:0003677">
    <property type="term" value="F:DNA binding"/>
    <property type="evidence" value="ECO:0007669"/>
    <property type="project" value="InterPro"/>
</dbReference>
<evidence type="ECO:0000313" key="6">
    <source>
        <dbReference type="Proteomes" id="UP000076532"/>
    </source>
</evidence>
<keyword evidence="1" id="KW-0479">Metal-binding</keyword>
<accession>A0A166W9F7</accession>
<keyword evidence="2" id="KW-0539">Nucleus</keyword>